<dbReference type="Pfam" id="PF13456">
    <property type="entry name" value="RVT_3"/>
    <property type="match status" value="1"/>
</dbReference>
<sequence length="70" mass="7738">MWLVCSDNQTLIRAISGETQAKEIIGIVKDIRSISSEFATVSFSFFPRSANVVADDLAKRTFQTSLLIVT</sequence>
<evidence type="ECO:0000313" key="2">
    <source>
        <dbReference type="EMBL" id="KAG2306487.1"/>
    </source>
</evidence>
<dbReference type="GO" id="GO:0004523">
    <property type="term" value="F:RNA-DNA hybrid ribonuclease activity"/>
    <property type="evidence" value="ECO:0007669"/>
    <property type="project" value="InterPro"/>
</dbReference>
<dbReference type="Proteomes" id="UP000886595">
    <property type="component" value="Unassembled WGS sequence"/>
</dbReference>
<gene>
    <name evidence="2" type="ORF">Bca52824_026235</name>
</gene>
<evidence type="ECO:0000313" key="3">
    <source>
        <dbReference type="Proteomes" id="UP000886595"/>
    </source>
</evidence>
<proteinExistence type="predicted"/>
<feature type="domain" description="RNase H type-1" evidence="1">
    <location>
        <begin position="4"/>
        <end position="60"/>
    </location>
</feature>
<dbReference type="InterPro" id="IPR036397">
    <property type="entry name" value="RNaseH_sf"/>
</dbReference>
<dbReference type="GO" id="GO:0003676">
    <property type="term" value="F:nucleic acid binding"/>
    <property type="evidence" value="ECO:0007669"/>
    <property type="project" value="InterPro"/>
</dbReference>
<comment type="caution">
    <text evidence="2">The sequence shown here is derived from an EMBL/GenBank/DDBJ whole genome shotgun (WGS) entry which is preliminary data.</text>
</comment>
<reference evidence="2 3" key="1">
    <citation type="submission" date="2020-02" db="EMBL/GenBank/DDBJ databases">
        <authorList>
            <person name="Ma Q."/>
            <person name="Huang Y."/>
            <person name="Song X."/>
            <person name="Pei D."/>
        </authorList>
    </citation>
    <scope>NUCLEOTIDE SEQUENCE [LARGE SCALE GENOMIC DNA]</scope>
    <source>
        <strain evidence="2">Sxm20200214</strain>
        <tissue evidence="2">Leaf</tissue>
    </source>
</reference>
<protein>
    <recommendedName>
        <fullName evidence="1">RNase H type-1 domain-containing protein</fullName>
    </recommendedName>
</protein>
<evidence type="ECO:0000259" key="1">
    <source>
        <dbReference type="Pfam" id="PF13456"/>
    </source>
</evidence>
<name>A0A8X7SHP8_BRACI</name>
<keyword evidence="3" id="KW-1185">Reference proteome</keyword>
<dbReference type="EMBL" id="JAAMPC010000006">
    <property type="protein sequence ID" value="KAG2306487.1"/>
    <property type="molecule type" value="Genomic_DNA"/>
</dbReference>
<dbReference type="InterPro" id="IPR002156">
    <property type="entry name" value="RNaseH_domain"/>
</dbReference>
<accession>A0A8X7SHP8</accession>
<organism evidence="2 3">
    <name type="scientific">Brassica carinata</name>
    <name type="common">Ethiopian mustard</name>
    <name type="synonym">Abyssinian cabbage</name>
    <dbReference type="NCBI Taxonomy" id="52824"/>
    <lineage>
        <taxon>Eukaryota</taxon>
        <taxon>Viridiplantae</taxon>
        <taxon>Streptophyta</taxon>
        <taxon>Embryophyta</taxon>
        <taxon>Tracheophyta</taxon>
        <taxon>Spermatophyta</taxon>
        <taxon>Magnoliopsida</taxon>
        <taxon>eudicotyledons</taxon>
        <taxon>Gunneridae</taxon>
        <taxon>Pentapetalae</taxon>
        <taxon>rosids</taxon>
        <taxon>malvids</taxon>
        <taxon>Brassicales</taxon>
        <taxon>Brassicaceae</taxon>
        <taxon>Brassiceae</taxon>
        <taxon>Brassica</taxon>
    </lineage>
</organism>
<dbReference type="AlphaFoldDB" id="A0A8X7SHP8"/>
<dbReference type="OrthoDB" id="1113405at2759"/>
<dbReference type="Gene3D" id="3.30.420.10">
    <property type="entry name" value="Ribonuclease H-like superfamily/Ribonuclease H"/>
    <property type="match status" value="1"/>
</dbReference>